<feature type="domain" description="MaoC-like" evidence="1">
    <location>
        <begin position="22"/>
        <end position="116"/>
    </location>
</feature>
<dbReference type="Proteomes" id="UP000058012">
    <property type="component" value="Unassembled WGS sequence"/>
</dbReference>
<dbReference type="Gene3D" id="3.10.129.10">
    <property type="entry name" value="Hotdog Thioesterase"/>
    <property type="match status" value="1"/>
</dbReference>
<name>A0A117UZ52_9SPHN</name>
<dbReference type="InterPro" id="IPR002539">
    <property type="entry name" value="MaoC-like_dom"/>
</dbReference>
<sequence length="169" mass="18485">MTDTVSPLGTPWRTFEDLVVGETRVSPPRMVTEAEILAFARAHDPQWFHTDPEAAKASVFGEVVASGIHVLAIWRQMDHAINGDIDFVCGVGWDRLRLKRAVRAGDILRVSSEILSLEPSRSGKPRGTAVTRYVVALEDGTECVTFESTNLVYTRGARDRSATSASAEA</sequence>
<dbReference type="SUPFAM" id="SSF54637">
    <property type="entry name" value="Thioesterase/thiol ester dehydrase-isomerase"/>
    <property type="match status" value="1"/>
</dbReference>
<evidence type="ECO:0000259" key="1">
    <source>
        <dbReference type="Pfam" id="PF01575"/>
    </source>
</evidence>
<gene>
    <name evidence="2" type="ORF">AQZ52_00690</name>
</gene>
<proteinExistence type="predicted"/>
<dbReference type="InterPro" id="IPR029069">
    <property type="entry name" value="HotDog_dom_sf"/>
</dbReference>
<dbReference type="PANTHER" id="PTHR43664">
    <property type="entry name" value="MONOAMINE OXIDASE-RELATED"/>
    <property type="match status" value="1"/>
</dbReference>
<evidence type="ECO:0000313" key="2">
    <source>
        <dbReference type="EMBL" id="KUR73527.1"/>
    </source>
</evidence>
<dbReference type="OrthoDB" id="9797938at2"/>
<organism evidence="2 3">
    <name type="scientific">Novosphingobium fuchskuhlense</name>
    <dbReference type="NCBI Taxonomy" id="1117702"/>
    <lineage>
        <taxon>Bacteria</taxon>
        <taxon>Pseudomonadati</taxon>
        <taxon>Pseudomonadota</taxon>
        <taxon>Alphaproteobacteria</taxon>
        <taxon>Sphingomonadales</taxon>
        <taxon>Sphingomonadaceae</taxon>
        <taxon>Novosphingobium</taxon>
    </lineage>
</organism>
<protein>
    <submittedName>
        <fullName evidence="2">Dehydratase</fullName>
    </submittedName>
</protein>
<reference evidence="2 3" key="1">
    <citation type="submission" date="2015-10" db="EMBL/GenBank/DDBJ databases">
        <title>Draft genome sequence of Novosphingobium fuchskuhlense DSM 25065 isolated from a surface water sample of the southwest basin of Lake Grosse Fuchskuhle.</title>
        <authorList>
            <person name="Ruckert C."/>
            <person name="Winkler A."/>
            <person name="Glaeser J."/>
            <person name="Grossart H.-P."/>
            <person name="Kalinowski J."/>
            <person name="Glaeser S."/>
        </authorList>
    </citation>
    <scope>NUCLEOTIDE SEQUENCE [LARGE SCALE GENOMIC DNA]</scope>
    <source>
        <strain evidence="2 3">FNE08-7</strain>
    </source>
</reference>
<keyword evidence="3" id="KW-1185">Reference proteome</keyword>
<dbReference type="STRING" id="1117702.AQZ52_00690"/>
<dbReference type="EMBL" id="LLZS01000001">
    <property type="protein sequence ID" value="KUR73527.1"/>
    <property type="molecule type" value="Genomic_DNA"/>
</dbReference>
<dbReference type="PANTHER" id="PTHR43664:SF1">
    <property type="entry name" value="BETA-METHYLMALYL-COA DEHYDRATASE"/>
    <property type="match status" value="1"/>
</dbReference>
<dbReference type="AlphaFoldDB" id="A0A117UZ52"/>
<dbReference type="InterPro" id="IPR052342">
    <property type="entry name" value="MCH/BMMD"/>
</dbReference>
<evidence type="ECO:0000313" key="3">
    <source>
        <dbReference type="Proteomes" id="UP000058012"/>
    </source>
</evidence>
<comment type="caution">
    <text evidence="2">The sequence shown here is derived from an EMBL/GenBank/DDBJ whole genome shotgun (WGS) entry which is preliminary data.</text>
</comment>
<dbReference type="Pfam" id="PF01575">
    <property type="entry name" value="MaoC_dehydratas"/>
    <property type="match status" value="1"/>
</dbReference>
<accession>A0A117UZ52</accession>
<dbReference type="RefSeq" id="WP_067906043.1">
    <property type="nucleotide sequence ID" value="NZ_KQ954244.1"/>
</dbReference>